<dbReference type="Pfam" id="PF02627">
    <property type="entry name" value="CMD"/>
    <property type="match status" value="1"/>
</dbReference>
<keyword evidence="3" id="KW-1185">Reference proteome</keyword>
<dbReference type="AlphaFoldDB" id="A0A9X5HAW4"/>
<dbReference type="InterPro" id="IPR029032">
    <property type="entry name" value="AhpD-like"/>
</dbReference>
<accession>A0A9X5HAW4</accession>
<dbReference type="Proteomes" id="UP000471745">
    <property type="component" value="Unassembled WGS sequence"/>
</dbReference>
<comment type="caution">
    <text evidence="2">The sequence shown here is derived from an EMBL/GenBank/DDBJ whole genome shotgun (WGS) entry which is preliminary data.</text>
</comment>
<protein>
    <submittedName>
        <fullName evidence="2">Carboxymuconolactone decarboxylase family protein</fullName>
    </submittedName>
</protein>
<evidence type="ECO:0000313" key="3">
    <source>
        <dbReference type="Proteomes" id="UP000471745"/>
    </source>
</evidence>
<evidence type="ECO:0000313" key="2">
    <source>
        <dbReference type="EMBL" id="NEC49232.1"/>
    </source>
</evidence>
<dbReference type="EMBL" id="JAAGNA010000408">
    <property type="protein sequence ID" value="NEC49232.1"/>
    <property type="molecule type" value="Genomic_DNA"/>
</dbReference>
<dbReference type="PANTHER" id="PTHR34846">
    <property type="entry name" value="4-CARBOXYMUCONOLACTONE DECARBOXYLASE FAMILY PROTEIN (AFU_ORTHOLOGUE AFUA_6G11590)"/>
    <property type="match status" value="1"/>
</dbReference>
<dbReference type="RefSeq" id="WP_163088362.1">
    <property type="nucleotide sequence ID" value="NZ_JAAGNA010000408.1"/>
</dbReference>
<reference evidence="2 3" key="1">
    <citation type="submission" date="2020-01" db="EMBL/GenBank/DDBJ databases">
        <title>Insect and environment-associated Actinomycetes.</title>
        <authorList>
            <person name="Currrie C."/>
            <person name="Chevrette M."/>
            <person name="Carlson C."/>
            <person name="Stubbendieck R."/>
            <person name="Wendt-Pienkowski E."/>
        </authorList>
    </citation>
    <scope>NUCLEOTIDE SEQUENCE [LARGE SCALE GENOMIC DNA]</scope>
    <source>
        <strain evidence="2 3">SID8189</strain>
    </source>
</reference>
<dbReference type="PANTHER" id="PTHR34846:SF5">
    <property type="entry name" value="CARBOXYMUCONOLACTONE DECARBOXYLASE-LIKE DOMAIN-CONTAINING PROTEIN"/>
    <property type="match status" value="1"/>
</dbReference>
<sequence length="202" mass="22385">MTEHPVLDSLPPGDWRHLPRARVEPAAPRSLGPTARLVLRLIRRRARVPRDYNVFRTLARLRGIFPAHAVFLSQILLKGRLPVAEKELVILRVAWRQGCVYEWSLHSPMATAAGVPEHHKRAAATESPRFDDPRLGAMVAATDEILASGTLSDASWSALCDHCTPDEALELCMLIGHYVMIALTLNTVGVQLDRQPAQEPDG</sequence>
<proteinExistence type="predicted"/>
<name>A0A9X5HAW4_9ACTN</name>
<feature type="domain" description="Carboxymuconolactone decarboxylase-like" evidence="1">
    <location>
        <begin position="75"/>
        <end position="121"/>
    </location>
</feature>
<dbReference type="InterPro" id="IPR003779">
    <property type="entry name" value="CMD-like"/>
</dbReference>
<dbReference type="Gene3D" id="1.20.1290.10">
    <property type="entry name" value="AhpD-like"/>
    <property type="match status" value="1"/>
</dbReference>
<gene>
    <name evidence="2" type="ORF">G3I18_11680</name>
</gene>
<dbReference type="SUPFAM" id="SSF69118">
    <property type="entry name" value="AhpD-like"/>
    <property type="match status" value="1"/>
</dbReference>
<organism evidence="2 3">
    <name type="scientific">Actinospica acidiphila</name>
    <dbReference type="NCBI Taxonomy" id="304899"/>
    <lineage>
        <taxon>Bacteria</taxon>
        <taxon>Bacillati</taxon>
        <taxon>Actinomycetota</taxon>
        <taxon>Actinomycetes</taxon>
        <taxon>Catenulisporales</taxon>
        <taxon>Actinospicaceae</taxon>
        <taxon>Actinospica</taxon>
    </lineage>
</organism>
<evidence type="ECO:0000259" key="1">
    <source>
        <dbReference type="Pfam" id="PF02627"/>
    </source>
</evidence>
<dbReference type="GO" id="GO:0051920">
    <property type="term" value="F:peroxiredoxin activity"/>
    <property type="evidence" value="ECO:0007669"/>
    <property type="project" value="InterPro"/>
</dbReference>